<dbReference type="InterPro" id="IPR012327">
    <property type="entry name" value="MeTrfase_D12"/>
</dbReference>
<evidence type="ECO:0000256" key="2">
    <source>
        <dbReference type="ARBA" id="ARBA00011900"/>
    </source>
</evidence>
<keyword evidence="5" id="KW-0949">S-adenosyl-L-methionine</keyword>
<dbReference type="GO" id="GO:0009007">
    <property type="term" value="F:site-specific DNA-methyltransferase (adenine-specific) activity"/>
    <property type="evidence" value="ECO:0007669"/>
    <property type="project" value="UniProtKB-EC"/>
</dbReference>
<keyword evidence="8" id="KW-1185">Reference proteome</keyword>
<dbReference type="EC" id="2.1.1.72" evidence="2"/>
<evidence type="ECO:0000256" key="5">
    <source>
        <dbReference type="ARBA" id="ARBA00022691"/>
    </source>
</evidence>
<gene>
    <name evidence="7" type="ORF">J2045_004431</name>
</gene>
<accession>A0ABU0GDE7</accession>
<dbReference type="RefSeq" id="WP_307377173.1">
    <property type="nucleotide sequence ID" value="NZ_JAUSUW010000019.1"/>
</dbReference>
<evidence type="ECO:0000313" key="7">
    <source>
        <dbReference type="EMBL" id="MDQ0423379.1"/>
    </source>
</evidence>
<name>A0ABU0GDE7_9HYPH</name>
<dbReference type="SUPFAM" id="SSF53335">
    <property type="entry name" value="S-adenosyl-L-methionine-dependent methyltransferases"/>
    <property type="match status" value="1"/>
</dbReference>
<dbReference type="PIRSF" id="PIRSF000398">
    <property type="entry name" value="M_m6A_EcoRV"/>
    <property type="match status" value="1"/>
</dbReference>
<sequence>MLTPEVLTVVPKTNPPAPWIGGKRLLSAQIIGLIEGVPHRSYIEPFFGMGGVFFRRTRVPKAEVINDRSGEVFNFFRILQRHYPQLMDILRFQLASRQEFERLRASDPQGLTDLERAARFLYLQKLSFAGKVRGQSFGISKNSPSRFNISNLGTVLQSVHERLAGVIVENLDWLEILERYDSSTALFYLDPPYHGHEDDYGAGMFENDQFEKLADQLTRLKGRFVLSVNDDPFIRTTFNGFSMRELDVEYTACRSSRVRRKELLFLSP</sequence>
<evidence type="ECO:0000256" key="3">
    <source>
        <dbReference type="ARBA" id="ARBA00022603"/>
    </source>
</evidence>
<protein>
    <recommendedName>
        <fullName evidence="2">site-specific DNA-methyltransferase (adenine-specific)</fullName>
        <ecNumber evidence="2">2.1.1.72</ecNumber>
    </recommendedName>
</protein>
<dbReference type="EMBL" id="JAUSUW010000019">
    <property type="protein sequence ID" value="MDQ0423379.1"/>
    <property type="molecule type" value="Genomic_DNA"/>
</dbReference>
<reference evidence="7 8" key="1">
    <citation type="submission" date="2023-07" db="EMBL/GenBank/DDBJ databases">
        <title>Genomic Encyclopedia of Type Strains, Phase IV (KMG-IV): sequencing the most valuable type-strain genomes for metagenomic binning, comparative biology and taxonomic classification.</title>
        <authorList>
            <person name="Goeker M."/>
        </authorList>
    </citation>
    <scope>NUCLEOTIDE SEQUENCE [LARGE SCALE GENOMIC DNA]</scope>
    <source>
        <strain evidence="7 8">DSM 1111</strain>
    </source>
</reference>
<keyword evidence="4 7" id="KW-0808">Transferase</keyword>
<organism evidence="7 8">
    <name type="scientific">Peteryoungia aggregata LMG 23059</name>
    <dbReference type="NCBI Taxonomy" id="1368425"/>
    <lineage>
        <taxon>Bacteria</taxon>
        <taxon>Pseudomonadati</taxon>
        <taxon>Pseudomonadota</taxon>
        <taxon>Alphaproteobacteria</taxon>
        <taxon>Hyphomicrobiales</taxon>
        <taxon>Rhizobiaceae</taxon>
        <taxon>Peteryoungia</taxon>
    </lineage>
</organism>
<dbReference type="GO" id="GO:0032259">
    <property type="term" value="P:methylation"/>
    <property type="evidence" value="ECO:0007669"/>
    <property type="project" value="UniProtKB-KW"/>
</dbReference>
<dbReference type="Proteomes" id="UP001238496">
    <property type="component" value="Unassembled WGS sequence"/>
</dbReference>
<dbReference type="Gene3D" id="3.40.50.150">
    <property type="entry name" value="Vaccinia Virus protein VP39"/>
    <property type="match status" value="1"/>
</dbReference>
<keyword evidence="3 7" id="KW-0489">Methyltransferase</keyword>
<proteinExistence type="inferred from homology"/>
<comment type="catalytic activity">
    <reaction evidence="6">
        <text>a 2'-deoxyadenosine in DNA + S-adenosyl-L-methionine = an N(6)-methyl-2'-deoxyadenosine in DNA + S-adenosyl-L-homocysteine + H(+)</text>
        <dbReference type="Rhea" id="RHEA:15197"/>
        <dbReference type="Rhea" id="RHEA-COMP:12418"/>
        <dbReference type="Rhea" id="RHEA-COMP:12419"/>
        <dbReference type="ChEBI" id="CHEBI:15378"/>
        <dbReference type="ChEBI" id="CHEBI:57856"/>
        <dbReference type="ChEBI" id="CHEBI:59789"/>
        <dbReference type="ChEBI" id="CHEBI:90615"/>
        <dbReference type="ChEBI" id="CHEBI:90616"/>
        <dbReference type="EC" id="2.1.1.72"/>
    </reaction>
</comment>
<dbReference type="InterPro" id="IPR023095">
    <property type="entry name" value="Ade_MeTrfase_dom_2"/>
</dbReference>
<dbReference type="Pfam" id="PF02086">
    <property type="entry name" value="MethyltransfD12"/>
    <property type="match status" value="1"/>
</dbReference>
<dbReference type="PANTHER" id="PTHR30481:SF4">
    <property type="entry name" value="SITE-SPECIFIC DNA-METHYLTRANSFERASE (ADENINE-SPECIFIC)"/>
    <property type="match status" value="1"/>
</dbReference>
<dbReference type="PANTHER" id="PTHR30481">
    <property type="entry name" value="DNA ADENINE METHYLASE"/>
    <property type="match status" value="1"/>
</dbReference>
<evidence type="ECO:0000256" key="6">
    <source>
        <dbReference type="ARBA" id="ARBA00047942"/>
    </source>
</evidence>
<dbReference type="InterPro" id="IPR012263">
    <property type="entry name" value="M_m6A_EcoRV"/>
</dbReference>
<dbReference type="Gene3D" id="1.10.1020.10">
    <property type="entry name" value="Adenine-specific Methyltransferase, Domain 2"/>
    <property type="match status" value="1"/>
</dbReference>
<comment type="caution">
    <text evidence="7">The sequence shown here is derived from an EMBL/GenBank/DDBJ whole genome shotgun (WGS) entry which is preliminary data.</text>
</comment>
<dbReference type="PRINTS" id="PR00505">
    <property type="entry name" value="D12N6MTFRASE"/>
</dbReference>
<comment type="similarity">
    <text evidence="1">Belongs to the N(4)/N(6)-methyltransferase family.</text>
</comment>
<evidence type="ECO:0000256" key="4">
    <source>
        <dbReference type="ARBA" id="ARBA00022679"/>
    </source>
</evidence>
<evidence type="ECO:0000313" key="8">
    <source>
        <dbReference type="Proteomes" id="UP001238496"/>
    </source>
</evidence>
<dbReference type="InterPro" id="IPR029063">
    <property type="entry name" value="SAM-dependent_MTases_sf"/>
</dbReference>
<evidence type="ECO:0000256" key="1">
    <source>
        <dbReference type="ARBA" id="ARBA00006594"/>
    </source>
</evidence>